<evidence type="ECO:0000259" key="8">
    <source>
        <dbReference type="Pfam" id="PF18584"/>
    </source>
</evidence>
<feature type="region of interest" description="Disordered" evidence="6">
    <location>
        <begin position="885"/>
        <end position="1055"/>
    </location>
</feature>
<evidence type="ECO:0000259" key="7">
    <source>
        <dbReference type="Pfam" id="PF18581"/>
    </source>
</evidence>
<protein>
    <submittedName>
        <fullName evidence="10">Synaptonemal complex protein 2-like</fullName>
    </submittedName>
</protein>
<proteinExistence type="inferred from homology"/>
<feature type="region of interest" description="Disordered" evidence="6">
    <location>
        <begin position="842"/>
        <end position="870"/>
    </location>
</feature>
<dbReference type="OrthoDB" id="10256849at2759"/>
<feature type="domain" description="Synaptonemal complex protein 2 armadillo-repeat-like" evidence="7">
    <location>
        <begin position="449"/>
        <end position="622"/>
    </location>
</feature>
<gene>
    <name evidence="10" type="primary">Sycp2l</name>
</gene>
<evidence type="ECO:0000256" key="3">
    <source>
        <dbReference type="ARBA" id="ARBA00007960"/>
    </source>
</evidence>
<feature type="compositionally biased region" description="Polar residues" evidence="6">
    <location>
        <begin position="1036"/>
        <end position="1055"/>
    </location>
</feature>
<keyword evidence="9" id="KW-1185">Reference proteome</keyword>
<dbReference type="PANTHER" id="PTHR15607:SF14">
    <property type="entry name" value="SYNAPTONEMAL COMPLEX PROTEIN 2-LIKE"/>
    <property type="match status" value="1"/>
</dbReference>
<dbReference type="InParanoid" id="A0A1S3F641"/>
<name>A0A1S3F641_DIPOR</name>
<dbReference type="Proteomes" id="UP000081671">
    <property type="component" value="Unplaced"/>
</dbReference>
<accession>A0A1S3F641</accession>
<comment type="similarity">
    <text evidence="3">Belongs to the SYCP2 family.</text>
</comment>
<dbReference type="STRING" id="10020.ENSDORP00000002110"/>
<dbReference type="Pfam" id="PF18581">
    <property type="entry name" value="SYCP2_ARLD"/>
    <property type="match status" value="1"/>
</dbReference>
<dbReference type="GeneID" id="105985922"/>
<feature type="compositionally biased region" description="Basic and acidic residues" evidence="6">
    <location>
        <begin position="936"/>
        <end position="956"/>
    </location>
</feature>
<feature type="compositionally biased region" description="Polar residues" evidence="6">
    <location>
        <begin position="913"/>
        <end position="933"/>
    </location>
</feature>
<feature type="domain" description="Synaptonemal complex protein 2 Spt16M-like" evidence="8">
    <location>
        <begin position="716"/>
        <end position="827"/>
    </location>
</feature>
<dbReference type="FunCoup" id="A0A1S3F641">
    <property type="interactions" value="255"/>
</dbReference>
<dbReference type="GO" id="GO:0140013">
    <property type="term" value="P:meiotic nuclear division"/>
    <property type="evidence" value="ECO:0007669"/>
    <property type="project" value="TreeGrafter"/>
</dbReference>
<evidence type="ECO:0000256" key="6">
    <source>
        <dbReference type="SAM" id="MobiDB-lite"/>
    </source>
</evidence>
<dbReference type="Pfam" id="PF18584">
    <property type="entry name" value="SYCP2_SLD"/>
    <property type="match status" value="1"/>
</dbReference>
<feature type="compositionally biased region" description="Basic residues" evidence="6">
    <location>
        <begin position="985"/>
        <end position="1000"/>
    </location>
</feature>
<feature type="compositionally biased region" description="Basic and acidic residues" evidence="6">
    <location>
        <begin position="846"/>
        <end position="855"/>
    </location>
</feature>
<feature type="region of interest" description="Disordered" evidence="6">
    <location>
        <begin position="1108"/>
        <end position="1153"/>
    </location>
</feature>
<dbReference type="KEGG" id="dord:105985922"/>
<evidence type="ECO:0000313" key="9">
    <source>
        <dbReference type="Proteomes" id="UP000081671"/>
    </source>
</evidence>
<evidence type="ECO:0000256" key="5">
    <source>
        <dbReference type="ARBA" id="ARBA00023242"/>
    </source>
</evidence>
<evidence type="ECO:0000256" key="4">
    <source>
        <dbReference type="ARBA" id="ARBA00022454"/>
    </source>
</evidence>
<dbReference type="PANTHER" id="PTHR15607">
    <property type="entry name" value="SYNAPTONEMAL COMPLEX PROTEIN-RELATED"/>
    <property type="match status" value="1"/>
</dbReference>
<dbReference type="CTD" id="221711"/>
<reference evidence="10" key="1">
    <citation type="submission" date="2025-08" db="UniProtKB">
        <authorList>
            <consortium name="RefSeq"/>
        </authorList>
    </citation>
    <scope>IDENTIFICATION</scope>
    <source>
        <tissue evidence="10">Kidney</tissue>
    </source>
</reference>
<evidence type="ECO:0000256" key="2">
    <source>
        <dbReference type="ARBA" id="ARBA00004286"/>
    </source>
</evidence>
<dbReference type="InterPro" id="IPR024835">
    <property type="entry name" value="SYCP2-like"/>
</dbReference>
<keyword evidence="5" id="KW-0539">Nucleus</keyword>
<dbReference type="GO" id="GO:0000800">
    <property type="term" value="C:lateral element"/>
    <property type="evidence" value="ECO:0007669"/>
    <property type="project" value="TreeGrafter"/>
</dbReference>
<organism evidence="9 10">
    <name type="scientific">Dipodomys ordii</name>
    <name type="common">Ord's kangaroo rat</name>
    <dbReference type="NCBI Taxonomy" id="10020"/>
    <lineage>
        <taxon>Eukaryota</taxon>
        <taxon>Metazoa</taxon>
        <taxon>Chordata</taxon>
        <taxon>Craniata</taxon>
        <taxon>Vertebrata</taxon>
        <taxon>Euteleostomi</taxon>
        <taxon>Mammalia</taxon>
        <taxon>Eutheria</taxon>
        <taxon>Euarchontoglires</taxon>
        <taxon>Glires</taxon>
        <taxon>Rodentia</taxon>
        <taxon>Castorimorpha</taxon>
        <taxon>Heteromyidae</taxon>
        <taxon>Dipodomyinae</taxon>
        <taxon>Dipodomys</taxon>
    </lineage>
</organism>
<dbReference type="InterPro" id="IPR041322">
    <property type="entry name" value="SYCP2_ARLD"/>
</dbReference>
<dbReference type="GO" id="GO:0000779">
    <property type="term" value="C:condensed chromosome, centromeric region"/>
    <property type="evidence" value="ECO:0007669"/>
    <property type="project" value="TreeGrafter"/>
</dbReference>
<comment type="subcellular location">
    <subcellularLocation>
        <location evidence="2">Chromosome</location>
    </subcellularLocation>
    <subcellularLocation>
        <location evidence="1">Nucleus</location>
    </subcellularLocation>
</comment>
<dbReference type="InterPro" id="IPR040560">
    <property type="entry name" value="SYCP2_SLD"/>
</dbReference>
<feature type="compositionally biased region" description="Low complexity" evidence="6">
    <location>
        <begin position="972"/>
        <end position="984"/>
    </location>
</feature>
<sequence length="1329" mass="148968">MHKVYKTPPPAPRPRSPRVPHSRPGPAWDEVQEQLNTAPPPAPSREKWSPGVGSGRQVGSISSKPHLIAEAYTKGPRSRLLGDEWRFSQPSPQSWEPYLGALNRNDRARSSFGAAHFGPPRLALAVLRVLVVKSDFPKPSEGARAADHLARWSRAAVSSELCRFDSVAAARGADPVSSGPQFLICSTRDPGSVSSQVHPSINKHNCRTHACHSGYWGGGVLHYRVRFQVGICKKCPDPILTNEKLDMMAHAGKSLFRAAQRLQQSSDNAGCGQALRTLALALNWSPSPNANIFISVGANLVATGKIEVAINMICSRWRETDGDFGAGFAGRCGAPAAAPTWPDLCAPPAVLPAPKRRLLMDFRSRFIPLQFLEEIQLLERAAIPTLRVPYSSGSQLRGITVERGDPGPGALREPGDAGVLTYCQLENRSPLLSVEEDEGTGKAQDAFWLQSLITDAFHGKGFQKIKDYLQKEDQFPQKYNHLLLNHLDRSLNKELDRNEFLHVSLLLKCLQRFFRDDLSEGQCLLIQQGLILKMASWLERITGFLTMEDLASSMSLMSILEDFLDSLLIICQSSSDEGKAQMLDFFISGLGFLVAEKTVNHLIQQQALGTLNCILDATPREERKKLSLSEGACCLMMMYVVALLCFQSLDYNQQVSLTEALYRMTTKASRDDLVHQWFEDEVLAEAFKEIKGREFETDVRQFLNHLNNKLGDQRRVYSFPCIAAFADEHEMRKPADENLEKFWIDFNLGSESVTFYIHNAESPLWDTIRLQKEDMVNFNITETETMKVFLVNLKKPLTINQKEVMKIEIHFDVLFDISQATFQALGEDRQVLPEQMKISSELSSTLKKEDNERPNGNEGETEQAEESTDLVELGGAEEDRCLLTIPWNQQPETTHPKKAAGRSPEKSKPDTEQVITKQVNSSNVQEASVQSQVPELGDKSKEDSAFEGDRKQERRKSSNYRKHLFSDDSKDSSSSPSEKSWTSNSKKRYLKPYSRRRKSSVNHSMRILPLSPVNSGSDLKKHRANTLTPVWKGLPMQNNTTPPTISGTKPQGSSAFLTPKDSAQKVELQSTYRFSDGPSLEHSKAEENVSQIVNQDLLVENTALKHKLQNLEDRDMPDGSLAQPKQSRLEEEAPGSPDLEGIFPSSSEEEPEDLNGSAFVTALENFTSEVKKRHELRHRMTPPYSEKAKKAPDCLIKLLDQIFLCRLNKLEAFHSSVLQEFKDLEKDIQALQLLEKEALEFWSRQSADLKSFCDHQALRQDKENEQKFPILHKVKESNCIDGVPVFSMGVDAGFGHGRNLFPKKYNDASRPSSCLSASRRAECQSRINI</sequence>
<evidence type="ECO:0000313" key="10">
    <source>
        <dbReference type="RefSeq" id="XP_012872086.1"/>
    </source>
</evidence>
<evidence type="ECO:0000256" key="1">
    <source>
        <dbReference type="ARBA" id="ARBA00004123"/>
    </source>
</evidence>
<feature type="region of interest" description="Disordered" evidence="6">
    <location>
        <begin position="1"/>
        <end position="66"/>
    </location>
</feature>
<keyword evidence="4" id="KW-0158">Chromosome</keyword>
<dbReference type="RefSeq" id="XP_012872086.1">
    <property type="nucleotide sequence ID" value="XM_013016632.1"/>
</dbReference>
<feature type="compositionally biased region" description="Acidic residues" evidence="6">
    <location>
        <begin position="859"/>
        <end position="869"/>
    </location>
</feature>